<evidence type="ECO:0000256" key="2">
    <source>
        <dbReference type="SAM" id="SignalP"/>
    </source>
</evidence>
<feature type="chain" id="PRO_5045553657" description="DUF4124 domain-containing protein" evidence="2">
    <location>
        <begin position="20"/>
        <end position="144"/>
    </location>
</feature>
<organism evidence="4 5">
    <name type="scientific">Halopseudomonas pertucinogena</name>
    <dbReference type="NCBI Taxonomy" id="86175"/>
    <lineage>
        <taxon>Bacteria</taxon>
        <taxon>Pseudomonadati</taxon>
        <taxon>Pseudomonadota</taxon>
        <taxon>Gammaproteobacteria</taxon>
        <taxon>Pseudomonadales</taxon>
        <taxon>Pseudomonadaceae</taxon>
        <taxon>Halopseudomonas</taxon>
    </lineage>
</organism>
<dbReference type="Proteomes" id="UP000633263">
    <property type="component" value="Unassembled WGS sequence"/>
</dbReference>
<evidence type="ECO:0000259" key="3">
    <source>
        <dbReference type="Pfam" id="PF13511"/>
    </source>
</evidence>
<feature type="compositionally biased region" description="Basic and acidic residues" evidence="1">
    <location>
        <begin position="114"/>
        <end position="124"/>
    </location>
</feature>
<dbReference type="Pfam" id="PF13511">
    <property type="entry name" value="DUF4124"/>
    <property type="match status" value="1"/>
</dbReference>
<comment type="caution">
    <text evidence="4">The sequence shown here is derived from an EMBL/GenBank/DDBJ whole genome shotgun (WGS) entry which is preliminary data.</text>
</comment>
<protein>
    <recommendedName>
        <fullName evidence="3">DUF4124 domain-containing protein</fullName>
    </recommendedName>
</protein>
<evidence type="ECO:0000313" key="5">
    <source>
        <dbReference type="Proteomes" id="UP000633263"/>
    </source>
</evidence>
<accession>A0ABQ2CSP7</accession>
<keyword evidence="5" id="KW-1185">Reference proteome</keyword>
<sequence length="144" mass="16310">MRKLMTLATLSLFCCSATAQQIYQWTDERGRTQYGQLPPANTSYQQVDIRAPAPIGGQLRAPAGTPAAPDRAEAARATEERQRERARAEATQAMCEELEKDLTTLENNPRLRRTNADGEVERLGEDERQQLIQQTRDNLQQHCR</sequence>
<reference evidence="5" key="1">
    <citation type="journal article" date="2019" name="Int. J. Syst. Evol. Microbiol.">
        <title>The Global Catalogue of Microorganisms (GCM) 10K type strain sequencing project: providing services to taxonomists for standard genome sequencing and annotation.</title>
        <authorList>
            <consortium name="The Broad Institute Genomics Platform"/>
            <consortium name="The Broad Institute Genome Sequencing Center for Infectious Disease"/>
            <person name="Wu L."/>
            <person name="Ma J."/>
        </authorList>
    </citation>
    <scope>NUCLEOTIDE SEQUENCE [LARGE SCALE GENOMIC DNA]</scope>
    <source>
        <strain evidence="5">JCM 11590</strain>
    </source>
</reference>
<feature type="region of interest" description="Disordered" evidence="1">
    <location>
        <begin position="55"/>
        <end position="124"/>
    </location>
</feature>
<keyword evidence="2" id="KW-0732">Signal</keyword>
<feature type="compositionally biased region" description="Basic and acidic residues" evidence="1">
    <location>
        <begin position="70"/>
        <end position="88"/>
    </location>
</feature>
<gene>
    <name evidence="4" type="ORF">GCM10009083_26610</name>
</gene>
<feature type="domain" description="DUF4124" evidence="3">
    <location>
        <begin position="10"/>
        <end position="55"/>
    </location>
</feature>
<feature type="signal peptide" evidence="2">
    <location>
        <begin position="1"/>
        <end position="19"/>
    </location>
</feature>
<evidence type="ECO:0000256" key="1">
    <source>
        <dbReference type="SAM" id="MobiDB-lite"/>
    </source>
</evidence>
<proteinExistence type="predicted"/>
<name>A0ABQ2CSP7_9GAMM</name>
<dbReference type="InterPro" id="IPR025392">
    <property type="entry name" value="DUF4124"/>
</dbReference>
<evidence type="ECO:0000313" key="4">
    <source>
        <dbReference type="EMBL" id="GGJ08317.1"/>
    </source>
</evidence>
<dbReference type="EMBL" id="BMNN01000008">
    <property type="protein sequence ID" value="GGJ08317.1"/>
    <property type="molecule type" value="Genomic_DNA"/>
</dbReference>
<dbReference type="RefSeq" id="WP_188637153.1">
    <property type="nucleotide sequence ID" value="NZ_BMNN01000008.1"/>
</dbReference>